<accession>A0AAV7TRA2</accession>
<protein>
    <submittedName>
        <fullName evidence="2">Uncharacterized protein</fullName>
    </submittedName>
</protein>
<comment type="caution">
    <text evidence="2">The sequence shown here is derived from an EMBL/GenBank/DDBJ whole genome shotgun (WGS) entry which is preliminary data.</text>
</comment>
<sequence>MGKARTVSQPFLPRVNVFTRLLRQPFSTPAAGPWGGLASSQARADVCTGRAAARGGSRCRPLILKHRGESARPHPTVLLKKKCP</sequence>
<gene>
    <name evidence="2" type="ORF">NDU88_003993</name>
</gene>
<dbReference type="AlphaFoldDB" id="A0AAV7TRA2"/>
<dbReference type="Proteomes" id="UP001066276">
    <property type="component" value="Chromosome 3_2"/>
</dbReference>
<evidence type="ECO:0000256" key="1">
    <source>
        <dbReference type="SAM" id="MobiDB-lite"/>
    </source>
</evidence>
<feature type="region of interest" description="Disordered" evidence="1">
    <location>
        <begin position="64"/>
        <end position="84"/>
    </location>
</feature>
<organism evidence="2 3">
    <name type="scientific">Pleurodeles waltl</name>
    <name type="common">Iberian ribbed newt</name>
    <dbReference type="NCBI Taxonomy" id="8319"/>
    <lineage>
        <taxon>Eukaryota</taxon>
        <taxon>Metazoa</taxon>
        <taxon>Chordata</taxon>
        <taxon>Craniata</taxon>
        <taxon>Vertebrata</taxon>
        <taxon>Euteleostomi</taxon>
        <taxon>Amphibia</taxon>
        <taxon>Batrachia</taxon>
        <taxon>Caudata</taxon>
        <taxon>Salamandroidea</taxon>
        <taxon>Salamandridae</taxon>
        <taxon>Pleurodelinae</taxon>
        <taxon>Pleurodeles</taxon>
    </lineage>
</organism>
<evidence type="ECO:0000313" key="3">
    <source>
        <dbReference type="Proteomes" id="UP001066276"/>
    </source>
</evidence>
<keyword evidence="3" id="KW-1185">Reference proteome</keyword>
<proteinExistence type="predicted"/>
<dbReference type="EMBL" id="JANPWB010000006">
    <property type="protein sequence ID" value="KAJ1178751.1"/>
    <property type="molecule type" value="Genomic_DNA"/>
</dbReference>
<evidence type="ECO:0000313" key="2">
    <source>
        <dbReference type="EMBL" id="KAJ1178751.1"/>
    </source>
</evidence>
<reference evidence="2" key="1">
    <citation type="journal article" date="2022" name="bioRxiv">
        <title>Sequencing and chromosome-scale assembly of the giantPleurodeles waltlgenome.</title>
        <authorList>
            <person name="Brown T."/>
            <person name="Elewa A."/>
            <person name="Iarovenko S."/>
            <person name="Subramanian E."/>
            <person name="Araus A.J."/>
            <person name="Petzold A."/>
            <person name="Susuki M."/>
            <person name="Suzuki K.-i.T."/>
            <person name="Hayashi T."/>
            <person name="Toyoda A."/>
            <person name="Oliveira C."/>
            <person name="Osipova E."/>
            <person name="Leigh N.D."/>
            <person name="Simon A."/>
            <person name="Yun M.H."/>
        </authorList>
    </citation>
    <scope>NUCLEOTIDE SEQUENCE</scope>
    <source>
        <strain evidence="2">20211129_DDA</strain>
        <tissue evidence="2">Liver</tissue>
    </source>
</reference>
<name>A0AAV7TRA2_PLEWA</name>